<evidence type="ECO:0000313" key="3">
    <source>
        <dbReference type="WBParaSite" id="HPLM_0001316701-mRNA-1"/>
    </source>
</evidence>
<dbReference type="EMBL" id="UZAF01018104">
    <property type="protein sequence ID" value="VDO48014.1"/>
    <property type="molecule type" value="Genomic_DNA"/>
</dbReference>
<accession>A0A0N4WP92</accession>
<reference evidence="1 2" key="2">
    <citation type="submission" date="2018-11" db="EMBL/GenBank/DDBJ databases">
        <authorList>
            <consortium name="Pathogen Informatics"/>
        </authorList>
    </citation>
    <scope>NUCLEOTIDE SEQUENCE [LARGE SCALE GENOMIC DNA]</scope>
    <source>
        <strain evidence="1 2">MHpl1</strain>
    </source>
</reference>
<dbReference type="WBParaSite" id="HPLM_0001316701-mRNA-1">
    <property type="protein sequence ID" value="HPLM_0001316701-mRNA-1"/>
    <property type="gene ID" value="HPLM_0001316701"/>
</dbReference>
<name>A0A0N4WP92_HAEPC</name>
<organism evidence="3">
    <name type="scientific">Haemonchus placei</name>
    <name type="common">Barber's pole worm</name>
    <dbReference type="NCBI Taxonomy" id="6290"/>
    <lineage>
        <taxon>Eukaryota</taxon>
        <taxon>Metazoa</taxon>
        <taxon>Ecdysozoa</taxon>
        <taxon>Nematoda</taxon>
        <taxon>Chromadorea</taxon>
        <taxon>Rhabditida</taxon>
        <taxon>Rhabditina</taxon>
        <taxon>Rhabditomorpha</taxon>
        <taxon>Strongyloidea</taxon>
        <taxon>Trichostrongylidae</taxon>
        <taxon>Haemonchus</taxon>
    </lineage>
</organism>
<gene>
    <name evidence="1" type="ORF">HPLM_LOCUS13159</name>
</gene>
<evidence type="ECO:0000313" key="1">
    <source>
        <dbReference type="EMBL" id="VDO48014.1"/>
    </source>
</evidence>
<keyword evidence="2" id="KW-1185">Reference proteome</keyword>
<reference evidence="3" key="1">
    <citation type="submission" date="2017-02" db="UniProtKB">
        <authorList>
            <consortium name="WormBaseParasite"/>
        </authorList>
    </citation>
    <scope>IDENTIFICATION</scope>
</reference>
<dbReference type="AlphaFoldDB" id="A0A0N4WP92"/>
<protein>
    <submittedName>
        <fullName evidence="3">Transposase</fullName>
    </submittedName>
</protein>
<evidence type="ECO:0000313" key="2">
    <source>
        <dbReference type="Proteomes" id="UP000268014"/>
    </source>
</evidence>
<proteinExistence type="predicted"/>
<sequence length="39" mass="4478">MKGIQGASENAEHLIWHAQSIKWITGRVDTQCAWITRQI</sequence>
<dbReference type="Proteomes" id="UP000268014">
    <property type="component" value="Unassembled WGS sequence"/>
</dbReference>